<name>A0A9D4QLA1_DREPO</name>
<reference evidence="1" key="1">
    <citation type="journal article" date="2019" name="bioRxiv">
        <title>The Genome of the Zebra Mussel, Dreissena polymorpha: A Resource for Invasive Species Research.</title>
        <authorList>
            <person name="McCartney M.A."/>
            <person name="Auch B."/>
            <person name="Kono T."/>
            <person name="Mallez S."/>
            <person name="Zhang Y."/>
            <person name="Obille A."/>
            <person name="Becker A."/>
            <person name="Abrahante J.E."/>
            <person name="Garbe J."/>
            <person name="Badalamenti J.P."/>
            <person name="Herman A."/>
            <person name="Mangelson H."/>
            <person name="Liachko I."/>
            <person name="Sullivan S."/>
            <person name="Sone E.D."/>
            <person name="Koren S."/>
            <person name="Silverstein K.A.T."/>
            <person name="Beckman K.B."/>
            <person name="Gohl D.M."/>
        </authorList>
    </citation>
    <scope>NUCLEOTIDE SEQUENCE</scope>
    <source>
        <strain evidence="1">Duluth1</strain>
        <tissue evidence="1">Whole animal</tissue>
    </source>
</reference>
<dbReference type="EMBL" id="JAIWYP010000004">
    <property type="protein sequence ID" value="KAH3834465.1"/>
    <property type="molecule type" value="Genomic_DNA"/>
</dbReference>
<organism evidence="1 2">
    <name type="scientific">Dreissena polymorpha</name>
    <name type="common">Zebra mussel</name>
    <name type="synonym">Mytilus polymorpha</name>
    <dbReference type="NCBI Taxonomy" id="45954"/>
    <lineage>
        <taxon>Eukaryota</taxon>
        <taxon>Metazoa</taxon>
        <taxon>Spiralia</taxon>
        <taxon>Lophotrochozoa</taxon>
        <taxon>Mollusca</taxon>
        <taxon>Bivalvia</taxon>
        <taxon>Autobranchia</taxon>
        <taxon>Heteroconchia</taxon>
        <taxon>Euheterodonta</taxon>
        <taxon>Imparidentia</taxon>
        <taxon>Neoheterodontei</taxon>
        <taxon>Myida</taxon>
        <taxon>Dreissenoidea</taxon>
        <taxon>Dreissenidae</taxon>
        <taxon>Dreissena</taxon>
    </lineage>
</organism>
<dbReference type="AlphaFoldDB" id="A0A9D4QLA1"/>
<evidence type="ECO:0000313" key="2">
    <source>
        <dbReference type="Proteomes" id="UP000828390"/>
    </source>
</evidence>
<protein>
    <submittedName>
        <fullName evidence="1">Uncharacterized protein</fullName>
    </submittedName>
</protein>
<evidence type="ECO:0000313" key="1">
    <source>
        <dbReference type="EMBL" id="KAH3834465.1"/>
    </source>
</evidence>
<proteinExistence type="predicted"/>
<keyword evidence="2" id="KW-1185">Reference proteome</keyword>
<reference evidence="1" key="2">
    <citation type="submission" date="2020-11" db="EMBL/GenBank/DDBJ databases">
        <authorList>
            <person name="McCartney M.A."/>
            <person name="Auch B."/>
            <person name="Kono T."/>
            <person name="Mallez S."/>
            <person name="Becker A."/>
            <person name="Gohl D.M."/>
            <person name="Silverstein K.A.T."/>
            <person name="Koren S."/>
            <person name="Bechman K.B."/>
            <person name="Herman A."/>
            <person name="Abrahante J.E."/>
            <person name="Garbe J."/>
        </authorList>
    </citation>
    <scope>NUCLEOTIDE SEQUENCE</scope>
    <source>
        <strain evidence="1">Duluth1</strain>
        <tissue evidence="1">Whole animal</tissue>
    </source>
</reference>
<sequence length="95" mass="10394">MDIGAVLGKRVPLLIVIPFPLLYMGMCPRIPPHIGLPSQSRVIQATTSTEIARQYVRAMAIGTVLGKRVPLLIVIPFPLLYMGMCPRIPPHIGLP</sequence>
<gene>
    <name evidence="1" type="ORF">DPMN_107792</name>
</gene>
<accession>A0A9D4QLA1</accession>
<comment type="caution">
    <text evidence="1">The sequence shown here is derived from an EMBL/GenBank/DDBJ whole genome shotgun (WGS) entry which is preliminary data.</text>
</comment>
<dbReference type="Proteomes" id="UP000828390">
    <property type="component" value="Unassembled WGS sequence"/>
</dbReference>